<evidence type="ECO:0000259" key="1">
    <source>
        <dbReference type="Pfam" id="PF01710"/>
    </source>
</evidence>
<dbReference type="AlphaFoldDB" id="A0A2D0J164"/>
<reference evidence="2 3" key="1">
    <citation type="journal article" date="2017" name="Nat. Microbiol.">
        <title>Natural product diversity associated with the nematode symbionts Photorhabdus and Xenorhabdus.</title>
        <authorList>
            <person name="Tobias N.J."/>
            <person name="Wolff H."/>
            <person name="Djahanschiri B."/>
            <person name="Grundmann F."/>
            <person name="Kronenwerth M."/>
            <person name="Shi Y.M."/>
            <person name="Simonyi S."/>
            <person name="Grun P."/>
            <person name="Shapiro-Ilan D."/>
            <person name="Pidot S.J."/>
            <person name="Stinear T.P."/>
            <person name="Ebersberger I."/>
            <person name="Bode H.B."/>
        </authorList>
    </citation>
    <scope>NUCLEOTIDE SEQUENCE [LARGE SCALE GENOMIC DNA]</scope>
    <source>
        <strain evidence="2 3">DSM 16342</strain>
    </source>
</reference>
<evidence type="ECO:0000313" key="2">
    <source>
        <dbReference type="EMBL" id="PHM28038.1"/>
    </source>
</evidence>
<dbReference type="Proteomes" id="UP000225833">
    <property type="component" value="Unassembled WGS sequence"/>
</dbReference>
<dbReference type="Pfam" id="PF01710">
    <property type="entry name" value="HTH_Tnp_IS630"/>
    <property type="match status" value="1"/>
</dbReference>
<comment type="caution">
    <text evidence="2">The sequence shown here is derived from an EMBL/GenBank/DDBJ whole genome shotgun (WGS) entry which is preliminary data.</text>
</comment>
<accession>A0A2D0J164</accession>
<name>A0A2D0J164_XENBU</name>
<feature type="domain" description="Transposase Synechocystis PCC 6803" evidence="1">
    <location>
        <begin position="1"/>
        <end position="56"/>
    </location>
</feature>
<protein>
    <submittedName>
        <fullName evidence="2">Transposase</fullName>
    </submittedName>
</protein>
<dbReference type="EMBL" id="NIBS01000007">
    <property type="protein sequence ID" value="PHM28038.1"/>
    <property type="molecule type" value="Genomic_DNA"/>
</dbReference>
<evidence type="ECO:0000313" key="3">
    <source>
        <dbReference type="Proteomes" id="UP000225833"/>
    </source>
</evidence>
<organism evidence="2 3">
    <name type="scientific">Xenorhabdus budapestensis</name>
    <dbReference type="NCBI Taxonomy" id="290110"/>
    <lineage>
        <taxon>Bacteria</taxon>
        <taxon>Pseudomonadati</taxon>
        <taxon>Pseudomonadota</taxon>
        <taxon>Gammaproteobacteria</taxon>
        <taxon>Enterobacterales</taxon>
        <taxon>Morganellaceae</taxon>
        <taxon>Xenorhabdus</taxon>
    </lineage>
</organism>
<gene>
    <name evidence="2" type="ORF">Xbud_01765</name>
</gene>
<dbReference type="InterPro" id="IPR002622">
    <property type="entry name" value="Transposase_14"/>
</dbReference>
<sequence>MGYSLDFRKRILAYKDKHSLNFEQTRAHFDISMRTLFRWSHKIAPCMTRDKPPTKHLSRMFNISLMTINGKEQNA</sequence>
<proteinExistence type="predicted"/>